<feature type="transmembrane region" description="Helical" evidence="4">
    <location>
        <begin position="189"/>
        <end position="206"/>
    </location>
</feature>
<evidence type="ECO:0000259" key="6">
    <source>
        <dbReference type="PROSITE" id="PS50885"/>
    </source>
</evidence>
<dbReference type="PANTHER" id="PTHR43531">
    <property type="entry name" value="PROTEIN ICFG"/>
    <property type="match status" value="1"/>
</dbReference>
<evidence type="ECO:0000313" key="8">
    <source>
        <dbReference type="Proteomes" id="UP001597106"/>
    </source>
</evidence>
<dbReference type="CDD" id="cd17528">
    <property type="entry name" value="HAMP_III"/>
    <property type="match status" value="1"/>
</dbReference>
<feature type="transmembrane region" description="Helical" evidence="4">
    <location>
        <begin position="15"/>
        <end position="36"/>
    </location>
</feature>
<proteinExistence type="inferred from homology"/>
<dbReference type="SUPFAM" id="SSF158472">
    <property type="entry name" value="HAMP domain-like"/>
    <property type="match status" value="1"/>
</dbReference>
<dbReference type="PROSITE" id="PS50111">
    <property type="entry name" value="CHEMOTAXIS_TRANSDUC_2"/>
    <property type="match status" value="1"/>
</dbReference>
<keyword evidence="4" id="KW-0812">Transmembrane</keyword>
<keyword evidence="4" id="KW-0472">Membrane</keyword>
<dbReference type="InterPro" id="IPR003660">
    <property type="entry name" value="HAMP_dom"/>
</dbReference>
<evidence type="ECO:0000256" key="4">
    <source>
        <dbReference type="SAM" id="Phobius"/>
    </source>
</evidence>
<evidence type="ECO:0000256" key="3">
    <source>
        <dbReference type="PROSITE-ProRule" id="PRU00284"/>
    </source>
</evidence>
<sequence>MKKSLAHLNVGTRLFLSYGLLILFTTFIFVIAWRGFNHIHQTWQQFETVQLTKRTQIESASKGLGDAVHHFKNYILRGGREARKFEQGLTDIEQAMQAYAATGALNAQEKEILGNITLALTTYRDAMKRCEALKNEGMGVTEIDATVKGADKPLNHSLRLLMDMNTAGVSDASAQFASTIASANKQIEIALLVAIVMAMLIAWKMTHSITRPLDQALSMSQHIANGQFIAQAAAQGSDETARLLNEMQRMQANIQNIVQSLNEMSSQHRAGMIDYRIDSSQFAGAYQQLTSGINQMVEEHIEAQSQSLQVVTAFGEGDFNQPLTTFPGQRSYINQSIEQVRLNFKRLMEDVHTLSAAAEQGQLSTRVDESRHQGEFRQIVAGFNQTLDAVVTPLQTTAHYLDQMAAGNIPTRIDTQFAGDFNLMQTSLQHCAQAIHQLISDVHHLASDAQQGKLDTRVDVEAHAGDFRQIIQGINQTLDAVVSPLHVAADCVKRIAAGDLPAPIHNQYHGDFKVLINNLNTCILSVKRLVADTRQIADEAQQGQLYSLVDVTAHAGDFRLALQGSQEILQRMVAPIETVKQAAETIQVAAAEIEKGNNDLSRRTETQANALQETSASLETLTSHIKQTADHARQARQQASQANQMALQGGDAFKALSTTMQGINETSDQIAQITSVIDSIAFQTNILALNAAVEAARAGEAGRGFAVVAGEVRNLATRSAASAKEIKELIAASVSQTNISAKQVGQAGRTMQDIVLAVQQVSSSIGAISEAAGQQSDGMQQIYASMTAIDETTQQNAALVEEAAAAAESMLEQVHTLVASVNQFKLEATPEETLALPQQTWRLSA</sequence>
<dbReference type="Proteomes" id="UP001597106">
    <property type="component" value="Unassembled WGS sequence"/>
</dbReference>
<keyword evidence="8" id="KW-1185">Reference proteome</keyword>
<dbReference type="InterPro" id="IPR051310">
    <property type="entry name" value="MCP_chemotaxis"/>
</dbReference>
<dbReference type="Pfam" id="PF18575">
    <property type="entry name" value="HAMP_N3"/>
    <property type="match status" value="1"/>
</dbReference>
<feature type="domain" description="HAMP" evidence="6">
    <location>
        <begin position="388"/>
        <end position="440"/>
    </location>
</feature>
<comment type="similarity">
    <text evidence="2">Belongs to the methyl-accepting chemotaxis (MCP) protein family.</text>
</comment>
<feature type="domain" description="HAMP" evidence="6">
    <location>
        <begin position="207"/>
        <end position="259"/>
    </location>
</feature>
<evidence type="ECO:0000256" key="2">
    <source>
        <dbReference type="ARBA" id="ARBA00029447"/>
    </source>
</evidence>
<feature type="domain" description="HAMP" evidence="6">
    <location>
        <begin position="479"/>
        <end position="531"/>
    </location>
</feature>
<dbReference type="PROSITE" id="PS50885">
    <property type="entry name" value="HAMP"/>
    <property type="match status" value="3"/>
</dbReference>
<evidence type="ECO:0000256" key="1">
    <source>
        <dbReference type="ARBA" id="ARBA00022481"/>
    </source>
</evidence>
<dbReference type="Pfam" id="PF00672">
    <property type="entry name" value="HAMP"/>
    <property type="match status" value="1"/>
</dbReference>
<dbReference type="Gene3D" id="1.10.287.950">
    <property type="entry name" value="Methyl-accepting chemotaxis protein"/>
    <property type="match status" value="1"/>
</dbReference>
<dbReference type="InterPro" id="IPR004090">
    <property type="entry name" value="Chemotax_Me-accpt_rcpt"/>
</dbReference>
<reference evidence="8" key="1">
    <citation type="journal article" date="2019" name="Int. J. Syst. Evol. Microbiol.">
        <title>The Global Catalogue of Microorganisms (GCM) 10K type strain sequencing project: providing services to taxonomists for standard genome sequencing and annotation.</title>
        <authorList>
            <consortium name="The Broad Institute Genomics Platform"/>
            <consortium name="The Broad Institute Genome Sequencing Center for Infectious Disease"/>
            <person name="Wu L."/>
            <person name="Ma J."/>
        </authorList>
    </citation>
    <scope>NUCLEOTIDE SEQUENCE [LARGE SCALE GENOMIC DNA]</scope>
    <source>
        <strain evidence="8">CCUG 59685</strain>
    </source>
</reference>
<keyword evidence="4" id="KW-1133">Transmembrane helix</keyword>
<dbReference type="PRINTS" id="PR00260">
    <property type="entry name" value="CHEMTRNSDUCR"/>
</dbReference>
<evidence type="ECO:0000259" key="5">
    <source>
        <dbReference type="PROSITE" id="PS50111"/>
    </source>
</evidence>
<dbReference type="RefSeq" id="WP_379077727.1">
    <property type="nucleotide sequence ID" value="NZ_JBHTJW010000004.1"/>
</dbReference>
<keyword evidence="1" id="KW-0488">Methylation</keyword>
<comment type="caution">
    <text evidence="7">The sequence shown here is derived from an EMBL/GenBank/DDBJ whole genome shotgun (WGS) entry which is preliminary data.</text>
</comment>
<evidence type="ECO:0000313" key="7">
    <source>
        <dbReference type="EMBL" id="MFD0930818.1"/>
    </source>
</evidence>
<name>A0ABW3GMB5_9PROT</name>
<organism evidence="7 8">
    <name type="scientific">Methylophilus glucosoxydans</name>
    <dbReference type="NCBI Taxonomy" id="752553"/>
    <lineage>
        <taxon>Bacteria</taxon>
        <taxon>Pseudomonadati</taxon>
        <taxon>Pseudomonadota</taxon>
        <taxon>Betaproteobacteria</taxon>
        <taxon>Nitrosomonadales</taxon>
        <taxon>Methylophilaceae</taxon>
        <taxon>Methylophilus</taxon>
    </lineage>
</organism>
<dbReference type="CDD" id="cd11386">
    <property type="entry name" value="MCP_signal"/>
    <property type="match status" value="1"/>
</dbReference>
<dbReference type="SMART" id="SM00283">
    <property type="entry name" value="MA"/>
    <property type="match status" value="1"/>
</dbReference>
<feature type="domain" description="Methyl-accepting transducer" evidence="5">
    <location>
        <begin position="582"/>
        <end position="811"/>
    </location>
</feature>
<dbReference type="EMBL" id="JBHTJW010000004">
    <property type="protein sequence ID" value="MFD0930818.1"/>
    <property type="molecule type" value="Genomic_DNA"/>
</dbReference>
<gene>
    <name evidence="7" type="ORF">ACFQ1T_13600</name>
</gene>
<dbReference type="SMART" id="SM00304">
    <property type="entry name" value="HAMP"/>
    <property type="match status" value="4"/>
</dbReference>
<dbReference type="InterPro" id="IPR041395">
    <property type="entry name" value="McpB_HAMP_3rd"/>
</dbReference>
<keyword evidence="3" id="KW-0807">Transducer</keyword>
<dbReference type="Gene3D" id="1.20.120.1530">
    <property type="match status" value="3"/>
</dbReference>
<accession>A0ABW3GMB5</accession>
<dbReference type="Pfam" id="PF00015">
    <property type="entry name" value="MCPsignal"/>
    <property type="match status" value="1"/>
</dbReference>
<dbReference type="Pfam" id="PF18947">
    <property type="entry name" value="HAMP_2"/>
    <property type="match status" value="2"/>
</dbReference>
<protein>
    <submittedName>
        <fullName evidence="7">Methyl-accepting chemotaxis protein</fullName>
    </submittedName>
</protein>
<dbReference type="InterPro" id="IPR004089">
    <property type="entry name" value="MCPsignal_dom"/>
</dbReference>
<dbReference type="SUPFAM" id="SSF58104">
    <property type="entry name" value="Methyl-accepting chemotaxis protein (MCP) signaling domain"/>
    <property type="match status" value="1"/>
</dbReference>
<dbReference type="PANTHER" id="PTHR43531:SF14">
    <property type="entry name" value="METHYL-ACCEPTING CHEMOTAXIS PROTEIN I-RELATED"/>
    <property type="match status" value="1"/>
</dbReference>